<gene>
    <name evidence="2" type="ORF">CLV60_108136</name>
</gene>
<comment type="caution">
    <text evidence="2">The sequence shown here is derived from an EMBL/GenBank/DDBJ whole genome shotgun (WGS) entry which is preliminary data.</text>
</comment>
<dbReference type="AlphaFoldDB" id="A0A2P8FZX7"/>
<keyword evidence="1" id="KW-0732">Signal</keyword>
<dbReference type="RefSeq" id="WP_146151568.1">
    <property type="nucleotide sequence ID" value="NZ_PYAS01000008.1"/>
</dbReference>
<organism evidence="2 3">
    <name type="scientific">Dyadobacter jiangsuensis</name>
    <dbReference type="NCBI Taxonomy" id="1591085"/>
    <lineage>
        <taxon>Bacteria</taxon>
        <taxon>Pseudomonadati</taxon>
        <taxon>Bacteroidota</taxon>
        <taxon>Cytophagia</taxon>
        <taxon>Cytophagales</taxon>
        <taxon>Spirosomataceae</taxon>
        <taxon>Dyadobacter</taxon>
    </lineage>
</organism>
<evidence type="ECO:0000256" key="1">
    <source>
        <dbReference type="SAM" id="SignalP"/>
    </source>
</evidence>
<keyword evidence="3" id="KW-1185">Reference proteome</keyword>
<sequence>MKTLFFLAACILTFQNVMAQSVVPANVPSQTTTRNPVAEGPDVWGVFHGRVPCQPMAPVMHVSVQANCEKLKWGFTFYQDPQTKEPTTYQWDGSLFRDKPRTGKWALVKGTAENPDATVIQLDPDQPEKSIFLLKGDENVLFILDGSKKLMVGGDYLSYTFNRVSNRVTNRVSNRVSDRANN</sequence>
<dbReference type="EMBL" id="PYAS01000008">
    <property type="protein sequence ID" value="PSL27280.1"/>
    <property type="molecule type" value="Genomic_DNA"/>
</dbReference>
<dbReference type="Proteomes" id="UP000241964">
    <property type="component" value="Unassembled WGS sequence"/>
</dbReference>
<feature type="signal peptide" evidence="1">
    <location>
        <begin position="1"/>
        <end position="19"/>
    </location>
</feature>
<proteinExistence type="predicted"/>
<dbReference type="Gene3D" id="2.40.128.640">
    <property type="match status" value="1"/>
</dbReference>
<feature type="chain" id="PRO_5015132854" description="NlpE-like protein" evidence="1">
    <location>
        <begin position="20"/>
        <end position="182"/>
    </location>
</feature>
<evidence type="ECO:0008006" key="4">
    <source>
        <dbReference type="Google" id="ProtNLM"/>
    </source>
</evidence>
<evidence type="ECO:0000313" key="3">
    <source>
        <dbReference type="Proteomes" id="UP000241964"/>
    </source>
</evidence>
<reference evidence="2 3" key="1">
    <citation type="submission" date="2018-03" db="EMBL/GenBank/DDBJ databases">
        <title>Genomic Encyclopedia of Archaeal and Bacterial Type Strains, Phase II (KMG-II): from individual species to whole genera.</title>
        <authorList>
            <person name="Goeker M."/>
        </authorList>
    </citation>
    <scope>NUCLEOTIDE SEQUENCE [LARGE SCALE GENOMIC DNA]</scope>
    <source>
        <strain evidence="2 3">DSM 29057</strain>
    </source>
</reference>
<dbReference type="OrthoDB" id="952272at2"/>
<accession>A0A2P8FZX7</accession>
<name>A0A2P8FZX7_9BACT</name>
<protein>
    <recommendedName>
        <fullName evidence="4">NlpE-like protein</fullName>
    </recommendedName>
</protein>
<evidence type="ECO:0000313" key="2">
    <source>
        <dbReference type="EMBL" id="PSL27280.1"/>
    </source>
</evidence>